<evidence type="ECO:0000313" key="1">
    <source>
        <dbReference type="EMBL" id="QDL56149.1"/>
    </source>
</evidence>
<name>A0A515EU21_9BURK</name>
<proteinExistence type="predicted"/>
<organism evidence="1 2">
    <name type="scientific">Rhodoferax aquaticus</name>
    <dbReference type="NCBI Taxonomy" id="2527691"/>
    <lineage>
        <taxon>Bacteria</taxon>
        <taxon>Pseudomonadati</taxon>
        <taxon>Pseudomonadota</taxon>
        <taxon>Betaproteobacteria</taxon>
        <taxon>Burkholderiales</taxon>
        <taxon>Comamonadaceae</taxon>
        <taxon>Rhodoferax</taxon>
    </lineage>
</organism>
<accession>A0A515EU21</accession>
<protein>
    <submittedName>
        <fullName evidence="1">Uncharacterized protein</fullName>
    </submittedName>
</protein>
<sequence length="156" mass="17052">MRLSTALISPVYILKINTLLIEISTKGKMMKLLKLVTGITLFFSLIALTTMTQAQSTLLEAITSKQKSTTDRSSKVDLTQELQKYIPPGCSVQAAREVLMASGFAVTTNVAHGDTYISGSKELHRSILGYEEARITLKVANEIVMTSTGSIFRHAL</sequence>
<reference evidence="2" key="1">
    <citation type="submission" date="2019-02" db="EMBL/GenBank/DDBJ databases">
        <title>Complete genome sequence of Rhodoferax sp. Gr-4.</title>
        <authorList>
            <person name="Jin L."/>
        </authorList>
    </citation>
    <scope>NUCLEOTIDE SEQUENCE [LARGE SCALE GENOMIC DNA]</scope>
    <source>
        <strain evidence="2">Gr-4</strain>
    </source>
</reference>
<dbReference type="KEGG" id="rhg:EXZ61_19390"/>
<dbReference type="Proteomes" id="UP000317365">
    <property type="component" value="Chromosome"/>
</dbReference>
<reference evidence="2" key="2">
    <citation type="journal article" date="2020" name="Int. J. Syst. Evol. Microbiol.">
        <title>Genomic insights into a novel species Rhodoferax aquaticus sp. nov., isolated from freshwater.</title>
        <authorList>
            <person name="Li T."/>
            <person name="Zhuo Y."/>
            <person name="Jin C.Z."/>
            <person name="Wu X."/>
            <person name="Ko S.R."/>
            <person name="Jin F.J."/>
            <person name="Ahn C.Y."/>
            <person name="Oh H.M."/>
            <person name="Lee H.G."/>
            <person name="Jin L."/>
        </authorList>
    </citation>
    <scope>NUCLEOTIDE SEQUENCE [LARGE SCALE GENOMIC DNA]</scope>
    <source>
        <strain evidence="2">Gr-4</strain>
    </source>
</reference>
<dbReference type="RefSeq" id="WP_142813510.1">
    <property type="nucleotide sequence ID" value="NZ_CP036282.1"/>
</dbReference>
<keyword evidence="2" id="KW-1185">Reference proteome</keyword>
<gene>
    <name evidence="1" type="ORF">EXZ61_19390</name>
</gene>
<evidence type="ECO:0000313" key="2">
    <source>
        <dbReference type="Proteomes" id="UP000317365"/>
    </source>
</evidence>
<dbReference type="EMBL" id="CP036282">
    <property type="protein sequence ID" value="QDL56149.1"/>
    <property type="molecule type" value="Genomic_DNA"/>
</dbReference>
<dbReference type="AlphaFoldDB" id="A0A515EU21"/>